<dbReference type="PANTHER" id="PTHR43004:SF20">
    <property type="entry name" value="2-MONOOXYGENASE, PUTATIVE (AFU_ORTHOLOGUE AFUA_1G13660)-RELATED"/>
    <property type="match status" value="1"/>
</dbReference>
<dbReference type="GO" id="GO:0016709">
    <property type="term" value="F:oxidoreductase activity, acting on paired donors, with incorporation or reduction of molecular oxygen, NAD(P)H as one donor, and incorporation of one atom of oxygen"/>
    <property type="evidence" value="ECO:0007669"/>
    <property type="project" value="UniProtKB-ARBA"/>
</dbReference>
<keyword evidence="3" id="KW-0274">FAD</keyword>
<dbReference type="PRINTS" id="PR00420">
    <property type="entry name" value="RNGMNOXGNASE"/>
</dbReference>
<name>A0A2J6R0P6_HYAVF</name>
<dbReference type="Gene3D" id="3.40.30.20">
    <property type="match status" value="1"/>
</dbReference>
<dbReference type="InterPro" id="IPR012941">
    <property type="entry name" value="Phe_hydrox_C_dim_dom"/>
</dbReference>
<dbReference type="Pfam" id="PF07976">
    <property type="entry name" value="Phe_hydrox_dim"/>
    <property type="match status" value="1"/>
</dbReference>
<keyword evidence="8" id="KW-1185">Reference proteome</keyword>
<dbReference type="CDD" id="cd02979">
    <property type="entry name" value="PHOX_C"/>
    <property type="match status" value="1"/>
</dbReference>
<comment type="similarity">
    <text evidence="1">Belongs to the PheA/TfdB FAD monooxygenase family.</text>
</comment>
<reference evidence="7 8" key="1">
    <citation type="submission" date="2016-04" db="EMBL/GenBank/DDBJ databases">
        <title>A degradative enzymes factory behind the ericoid mycorrhizal symbiosis.</title>
        <authorList>
            <consortium name="DOE Joint Genome Institute"/>
            <person name="Martino E."/>
            <person name="Morin E."/>
            <person name="Grelet G."/>
            <person name="Kuo A."/>
            <person name="Kohler A."/>
            <person name="Daghino S."/>
            <person name="Barry K."/>
            <person name="Choi C."/>
            <person name="Cichocki N."/>
            <person name="Clum A."/>
            <person name="Copeland A."/>
            <person name="Hainaut M."/>
            <person name="Haridas S."/>
            <person name="Labutti K."/>
            <person name="Lindquist E."/>
            <person name="Lipzen A."/>
            <person name="Khouja H.-R."/>
            <person name="Murat C."/>
            <person name="Ohm R."/>
            <person name="Olson A."/>
            <person name="Spatafora J."/>
            <person name="Veneault-Fourrey C."/>
            <person name="Henrissat B."/>
            <person name="Grigoriev I."/>
            <person name="Martin F."/>
            <person name="Perotto S."/>
        </authorList>
    </citation>
    <scope>NUCLEOTIDE SEQUENCE [LARGE SCALE GENOMIC DNA]</scope>
    <source>
        <strain evidence="7 8">F</strain>
    </source>
</reference>
<dbReference type="PANTHER" id="PTHR43004">
    <property type="entry name" value="TRK SYSTEM POTASSIUM UPTAKE PROTEIN"/>
    <property type="match status" value="1"/>
</dbReference>
<dbReference type="AlphaFoldDB" id="A0A2J6R0P6"/>
<dbReference type="InterPro" id="IPR038220">
    <property type="entry name" value="PHOX_C_sf"/>
</dbReference>
<sequence>MGSLNTNGGLSSVDVLIVGAGPAGLMAATWFARYGVNARIIDKRGTKIFNGQADGLQCRTLEIFDSFGFADRAWKESNHMLEICLWNPDEDGVLRRSDRIPDTIPGISRFQQVVLHQGRIERFFLDSLKEHSDIRIERGVLPQKLTFNQAASEDEDGYPIEVVLQHLTEYEINPEQSKATKGAATSDGLYRSNMAADDTEELLSKAIANSKAGSQETVRAKYMIGCDGAHSWTRKQLGFELEGEQTDYIWGVLDIIPITDFPDIRMRCAIHSASSGSVMVIPRENKLVRLYIQMTTTEKGDLPLDRKNITPQMILKCAQKTLAPYKLDYKYCDWWTAYQIGQRVGSNFSKDERIFLAGDAVHTHSPKAGQGMNVSMQDTFNLCWKISSVLNGNSERSILKTYQSERRKIAQDLIAFDHKFSRLFSGRPAKDVMDEAGISMVEFKSAFEKGNMFASGVAVDYGASVIVAKAGNAAEQEDGNDVEFESDACRVVGKQDLANNIKIGMRMPSFKVLNQSDARPWHFQEILRSNGKWRIVLFAGDVSKKEQMARVQKLGKSLAEPNSFINRFTPPGKPVDSVFELLTVHSAPRATTDLHDFPDILHPFSERDGWDYWKIYVDDESYHEGHGRAYEHYGVDSKKGCMVILRPDQYVSWLGNLEDVENMDSFFSGFMKVRN</sequence>
<feature type="domain" description="Phenol hydroxylase-like C-terminal dimerisation" evidence="6">
    <location>
        <begin position="459"/>
        <end position="673"/>
    </location>
</feature>
<dbReference type="Proteomes" id="UP000235786">
    <property type="component" value="Unassembled WGS sequence"/>
</dbReference>
<evidence type="ECO:0000256" key="2">
    <source>
        <dbReference type="ARBA" id="ARBA00022630"/>
    </source>
</evidence>
<dbReference type="SUPFAM" id="SSF51905">
    <property type="entry name" value="FAD/NAD(P)-binding domain"/>
    <property type="match status" value="1"/>
</dbReference>
<dbReference type="InterPro" id="IPR002938">
    <property type="entry name" value="FAD-bd"/>
</dbReference>
<evidence type="ECO:0000259" key="6">
    <source>
        <dbReference type="Pfam" id="PF07976"/>
    </source>
</evidence>
<dbReference type="InterPro" id="IPR036188">
    <property type="entry name" value="FAD/NAD-bd_sf"/>
</dbReference>
<keyword evidence="4" id="KW-0560">Oxidoreductase</keyword>
<dbReference type="InterPro" id="IPR050641">
    <property type="entry name" value="RIFMO-like"/>
</dbReference>
<dbReference type="SUPFAM" id="SSF54373">
    <property type="entry name" value="FAD-linked reductases, C-terminal domain"/>
    <property type="match status" value="1"/>
</dbReference>
<organism evidence="7 8">
    <name type="scientific">Hyaloscypha variabilis (strain UAMH 11265 / GT02V1 / F)</name>
    <name type="common">Meliniomyces variabilis</name>
    <dbReference type="NCBI Taxonomy" id="1149755"/>
    <lineage>
        <taxon>Eukaryota</taxon>
        <taxon>Fungi</taxon>
        <taxon>Dikarya</taxon>
        <taxon>Ascomycota</taxon>
        <taxon>Pezizomycotina</taxon>
        <taxon>Leotiomycetes</taxon>
        <taxon>Helotiales</taxon>
        <taxon>Hyaloscyphaceae</taxon>
        <taxon>Hyaloscypha</taxon>
        <taxon>Hyaloscypha variabilis</taxon>
    </lineage>
</organism>
<dbReference type="Pfam" id="PF01494">
    <property type="entry name" value="FAD_binding_3"/>
    <property type="match status" value="1"/>
</dbReference>
<proteinExistence type="inferred from homology"/>
<dbReference type="SUPFAM" id="SSF52833">
    <property type="entry name" value="Thioredoxin-like"/>
    <property type="match status" value="1"/>
</dbReference>
<accession>A0A2J6R0P6</accession>
<feature type="domain" description="FAD-binding" evidence="5">
    <location>
        <begin position="13"/>
        <end position="416"/>
    </location>
</feature>
<dbReference type="InterPro" id="IPR036249">
    <property type="entry name" value="Thioredoxin-like_sf"/>
</dbReference>
<evidence type="ECO:0000259" key="5">
    <source>
        <dbReference type="Pfam" id="PF01494"/>
    </source>
</evidence>
<dbReference type="GO" id="GO:0071949">
    <property type="term" value="F:FAD binding"/>
    <property type="evidence" value="ECO:0007669"/>
    <property type="project" value="InterPro"/>
</dbReference>
<keyword evidence="2" id="KW-0285">Flavoprotein</keyword>
<evidence type="ECO:0000256" key="4">
    <source>
        <dbReference type="ARBA" id="ARBA00023002"/>
    </source>
</evidence>
<evidence type="ECO:0000313" key="8">
    <source>
        <dbReference type="Proteomes" id="UP000235786"/>
    </source>
</evidence>
<dbReference type="Gene3D" id="3.50.50.60">
    <property type="entry name" value="FAD/NAD(P)-binding domain"/>
    <property type="match status" value="1"/>
</dbReference>
<evidence type="ECO:0000256" key="3">
    <source>
        <dbReference type="ARBA" id="ARBA00022827"/>
    </source>
</evidence>
<dbReference type="STRING" id="1149755.A0A2J6R0P6"/>
<protein>
    <submittedName>
        <fullName evidence="7">FAD binding domain protein</fullName>
    </submittedName>
</protein>
<dbReference type="EMBL" id="KZ613960">
    <property type="protein sequence ID" value="PMD32071.1"/>
    <property type="molecule type" value="Genomic_DNA"/>
</dbReference>
<gene>
    <name evidence="7" type="ORF">L207DRAFT_640385</name>
</gene>
<dbReference type="Gene3D" id="3.30.9.10">
    <property type="entry name" value="D-Amino Acid Oxidase, subunit A, domain 2"/>
    <property type="match status" value="1"/>
</dbReference>
<evidence type="ECO:0000313" key="7">
    <source>
        <dbReference type="EMBL" id="PMD32071.1"/>
    </source>
</evidence>
<evidence type="ECO:0000256" key="1">
    <source>
        <dbReference type="ARBA" id="ARBA00007801"/>
    </source>
</evidence>
<dbReference type="OrthoDB" id="1716816at2759"/>